<name>A0A3M6USX4_POCDA</name>
<evidence type="ECO:0000313" key="2">
    <source>
        <dbReference type="Proteomes" id="UP000275408"/>
    </source>
</evidence>
<comment type="caution">
    <text evidence="1">The sequence shown here is derived from an EMBL/GenBank/DDBJ whole genome shotgun (WGS) entry which is preliminary data.</text>
</comment>
<protein>
    <submittedName>
        <fullName evidence="1">Uncharacterized protein</fullName>
    </submittedName>
</protein>
<organism evidence="1 2">
    <name type="scientific">Pocillopora damicornis</name>
    <name type="common">Cauliflower coral</name>
    <name type="synonym">Millepora damicornis</name>
    <dbReference type="NCBI Taxonomy" id="46731"/>
    <lineage>
        <taxon>Eukaryota</taxon>
        <taxon>Metazoa</taxon>
        <taxon>Cnidaria</taxon>
        <taxon>Anthozoa</taxon>
        <taxon>Hexacorallia</taxon>
        <taxon>Scleractinia</taxon>
        <taxon>Astrocoeniina</taxon>
        <taxon>Pocilloporidae</taxon>
        <taxon>Pocillopora</taxon>
    </lineage>
</organism>
<accession>A0A3M6USX4</accession>
<dbReference type="AlphaFoldDB" id="A0A3M6USX4"/>
<dbReference type="EMBL" id="RCHS01000801">
    <property type="protein sequence ID" value="RMX56762.1"/>
    <property type="molecule type" value="Genomic_DNA"/>
</dbReference>
<keyword evidence="2" id="KW-1185">Reference proteome</keyword>
<gene>
    <name evidence="1" type="ORF">pdam_00022252</name>
</gene>
<reference evidence="1 2" key="1">
    <citation type="journal article" date="2018" name="Sci. Rep.">
        <title>Comparative analysis of the Pocillopora damicornis genome highlights role of immune system in coral evolution.</title>
        <authorList>
            <person name="Cunning R."/>
            <person name="Bay R.A."/>
            <person name="Gillette P."/>
            <person name="Baker A.C."/>
            <person name="Traylor-Knowles N."/>
        </authorList>
    </citation>
    <scope>NUCLEOTIDE SEQUENCE [LARGE SCALE GENOMIC DNA]</scope>
    <source>
        <strain evidence="1">RSMAS</strain>
        <tissue evidence="1">Whole animal</tissue>
    </source>
</reference>
<proteinExistence type="predicted"/>
<dbReference type="Proteomes" id="UP000275408">
    <property type="component" value="Unassembled WGS sequence"/>
</dbReference>
<sequence>MSRFTMEKHYGEWMLSRWYDNIPGPDRLVEVSTSLSEEEAYNFVDAWSKKLLTPALDPERLKSITESLISSHWNQACRMGCLAVQFTYINGFYHRFVWRVS</sequence>
<evidence type="ECO:0000313" key="1">
    <source>
        <dbReference type="EMBL" id="RMX56762.1"/>
    </source>
</evidence>